<dbReference type="PANTHER" id="PTHR10997:SF18">
    <property type="entry name" value="D-IMPORTIN 7_RANBP7"/>
    <property type="match status" value="1"/>
</dbReference>
<feature type="region of interest" description="Disordered" evidence="7">
    <location>
        <begin position="937"/>
        <end position="966"/>
    </location>
</feature>
<dbReference type="SUPFAM" id="SSF48371">
    <property type="entry name" value="ARM repeat"/>
    <property type="match status" value="1"/>
</dbReference>
<reference evidence="9 10" key="1">
    <citation type="journal article" date="2019" name="Sci. Rep.">
        <title>Comparative genomics of chytrid fungi reveal insights into the obligate biotrophic and pathogenic lifestyle of Synchytrium endobioticum.</title>
        <authorList>
            <person name="van de Vossenberg B.T.L.H."/>
            <person name="Warris S."/>
            <person name="Nguyen H.D.T."/>
            <person name="van Gent-Pelzer M.P.E."/>
            <person name="Joly D.L."/>
            <person name="van de Geest H.C."/>
            <person name="Bonants P.J.M."/>
            <person name="Smith D.S."/>
            <person name="Levesque C.A."/>
            <person name="van der Lee T.A.J."/>
        </authorList>
    </citation>
    <scope>NUCLEOTIDE SEQUENCE [LARGE SCALE GENOMIC DNA]</scope>
    <source>
        <strain evidence="9 10">CBS 809.83</strain>
    </source>
</reference>
<dbReference type="InterPro" id="IPR011989">
    <property type="entry name" value="ARM-like"/>
</dbReference>
<dbReference type="Proteomes" id="UP000318582">
    <property type="component" value="Unassembled WGS sequence"/>
</dbReference>
<gene>
    <name evidence="9" type="ORF">PhCBS80983_g02263</name>
</gene>
<dbReference type="Gene3D" id="1.25.10.10">
    <property type="entry name" value="Leucine-rich Repeat Variant"/>
    <property type="match status" value="1"/>
</dbReference>
<evidence type="ECO:0000313" key="10">
    <source>
        <dbReference type="Proteomes" id="UP000318582"/>
    </source>
</evidence>
<evidence type="ECO:0000256" key="1">
    <source>
        <dbReference type="ARBA" id="ARBA00004123"/>
    </source>
</evidence>
<dbReference type="STRING" id="109895.A0A507E6I6"/>
<accession>A0A507E6I6</accession>
<keyword evidence="3" id="KW-0813">Transport</keyword>
<evidence type="ECO:0000259" key="8">
    <source>
        <dbReference type="PROSITE" id="PS50166"/>
    </source>
</evidence>
<dbReference type="EMBL" id="QEAQ01000022">
    <property type="protein sequence ID" value="TPX59689.1"/>
    <property type="molecule type" value="Genomic_DNA"/>
</dbReference>
<keyword evidence="6" id="KW-0539">Nucleus</keyword>
<evidence type="ECO:0000256" key="4">
    <source>
        <dbReference type="ARBA" id="ARBA00022490"/>
    </source>
</evidence>
<keyword evidence="4" id="KW-0963">Cytoplasm</keyword>
<comment type="caution">
    <text evidence="9">The sequence shown here is derived from an EMBL/GenBank/DDBJ whole genome shotgun (WGS) entry which is preliminary data.</text>
</comment>
<feature type="compositionally biased region" description="Acidic residues" evidence="7">
    <location>
        <begin position="898"/>
        <end position="911"/>
    </location>
</feature>
<name>A0A507E6I6_9FUNG</name>
<proteinExistence type="predicted"/>
<evidence type="ECO:0000256" key="3">
    <source>
        <dbReference type="ARBA" id="ARBA00022448"/>
    </source>
</evidence>
<dbReference type="AlphaFoldDB" id="A0A507E6I6"/>
<dbReference type="PANTHER" id="PTHR10997">
    <property type="entry name" value="IMPORTIN-7, 8, 11"/>
    <property type="match status" value="1"/>
</dbReference>
<dbReference type="GO" id="GO:0031267">
    <property type="term" value="F:small GTPase binding"/>
    <property type="evidence" value="ECO:0007669"/>
    <property type="project" value="InterPro"/>
</dbReference>
<evidence type="ECO:0000256" key="6">
    <source>
        <dbReference type="ARBA" id="ARBA00023242"/>
    </source>
</evidence>
<sequence>MDVTTLYQLFSATVRPEETIRIPAEQELKKVEVSVGFLPAVLQILGSPEADEAVRQAAAVYFKNRCQRGWDVAKGNPLDEQDKEFVRQHILQAIVALPQRLRVQLIACLGSMLSADHLEGRWPQYLPEVMQLVQSSDEQSVHAGVAALYEFVKTYQWGQQEKRKAVNVVIEQGLPILHAVATRLVASDSQEAGFLVKSILKTYNSTIRLSLSETQQSSASLVPWGTLFVTIVEKPLHAGIPGMPEDPSEREAHPWWKAKKWAYSCLNVLFERYGRKPEKKYQAFSVMFMEHFAPNILNAYLKQIELLVSGTWMSSRVKQLIANFLENCVKPKVTWNIIKPHLEAIIMHFIFPQLCFSQEDQEQWEDDPLEYVHKKIDNPLEDFRSPVHAAETLVFSIAKLRSKQTFQPIMNLVNSVITKYNETPAEHRDPRQKDGALKLMSTLAPLATDQNSPVVGHIEMFLVNNVLPELKSSYGFLRARACETLLSYEEARFENDEHRQYAFQGVLACLRDSDLPVRVSGAMALRPFLTIKSIHEAMKPHVQEVIEALMMLTNEVDMESLTQVLESLVADFSEELSPFAVQLATQLCETFLRIMSEVFAEGEDIDMSEQLDEKTAAAQGVMRTVCTLVLAMEASPQILAQLEVIVAPAIIFVLERNTVDLYEEVFEVIETTTFCSKTISPVMWQMWPYVYKAFKTDAYDYIDEMTNSLENFISYGKDTFAQSTEHQTQMFDIIQTILRDNENDLITNVNRSRACDLIEAMLLHLRGRVDPLVPEFIDLAIPYLGKAKKAAFRVRCLEVIINAIYYNPAGTLTLLEQRGATTAFLTLWFKNLAEFRRVHDKKLCIFALSAVLELPVEMLPPSLQGAVWGQLLQGVLTVFETYPAALQAREEEEKMYAEELDEDEDVEDDEDVEQLFKDSTDDTDVLDNDDEYLEMLAKKASDSNPEGGAATTYDGTYEGDDDDDDDDDMWDVEDLEEDIFFESPLDSIDAYTLFETTMQKLAARPDTASLLQQTLTGQQQAFIQDIWRQGAEHRAKLAASAAAAKE</sequence>
<protein>
    <recommendedName>
        <fullName evidence="8">Importin N-terminal domain-containing protein</fullName>
    </recommendedName>
</protein>
<dbReference type="GO" id="GO:0005829">
    <property type="term" value="C:cytosol"/>
    <property type="evidence" value="ECO:0007669"/>
    <property type="project" value="TreeGrafter"/>
</dbReference>
<feature type="compositionally biased region" description="Acidic residues" evidence="7">
    <location>
        <begin position="957"/>
        <end position="966"/>
    </location>
</feature>
<dbReference type="InterPro" id="IPR016024">
    <property type="entry name" value="ARM-type_fold"/>
</dbReference>
<dbReference type="Pfam" id="PF03810">
    <property type="entry name" value="IBN_N"/>
    <property type="match status" value="1"/>
</dbReference>
<evidence type="ECO:0000256" key="5">
    <source>
        <dbReference type="ARBA" id="ARBA00022927"/>
    </source>
</evidence>
<evidence type="ECO:0000256" key="2">
    <source>
        <dbReference type="ARBA" id="ARBA00004496"/>
    </source>
</evidence>
<organism evidence="9 10">
    <name type="scientific">Powellomyces hirtus</name>
    <dbReference type="NCBI Taxonomy" id="109895"/>
    <lineage>
        <taxon>Eukaryota</taxon>
        <taxon>Fungi</taxon>
        <taxon>Fungi incertae sedis</taxon>
        <taxon>Chytridiomycota</taxon>
        <taxon>Chytridiomycota incertae sedis</taxon>
        <taxon>Chytridiomycetes</taxon>
        <taxon>Spizellomycetales</taxon>
        <taxon>Powellomycetaceae</taxon>
        <taxon>Powellomyces</taxon>
    </lineage>
</organism>
<feature type="region of interest" description="Disordered" evidence="7">
    <location>
        <begin position="892"/>
        <end position="911"/>
    </location>
</feature>
<dbReference type="GO" id="GO:0005635">
    <property type="term" value="C:nuclear envelope"/>
    <property type="evidence" value="ECO:0007669"/>
    <property type="project" value="TreeGrafter"/>
</dbReference>
<feature type="domain" description="Importin N-terminal" evidence="8">
    <location>
        <begin position="24"/>
        <end position="96"/>
    </location>
</feature>
<keyword evidence="5" id="KW-0653">Protein transport</keyword>
<dbReference type="SMART" id="SM00913">
    <property type="entry name" value="IBN_N"/>
    <property type="match status" value="1"/>
</dbReference>
<dbReference type="InterPro" id="IPR001494">
    <property type="entry name" value="Importin-beta_N"/>
</dbReference>
<evidence type="ECO:0000256" key="7">
    <source>
        <dbReference type="SAM" id="MobiDB-lite"/>
    </source>
</evidence>
<dbReference type="PROSITE" id="PS50166">
    <property type="entry name" value="IMPORTIN_B_NT"/>
    <property type="match status" value="1"/>
</dbReference>
<keyword evidence="10" id="KW-1185">Reference proteome</keyword>
<comment type="subcellular location">
    <subcellularLocation>
        <location evidence="2">Cytoplasm</location>
    </subcellularLocation>
    <subcellularLocation>
        <location evidence="1">Nucleus</location>
    </subcellularLocation>
</comment>
<evidence type="ECO:0000313" key="9">
    <source>
        <dbReference type="EMBL" id="TPX59689.1"/>
    </source>
</evidence>
<dbReference type="InterPro" id="IPR013713">
    <property type="entry name" value="XPO2_central"/>
</dbReference>
<dbReference type="FunFam" id="1.25.10.10:FF:000244">
    <property type="entry name" value="Nonsense-mediated mRNA decay protein"/>
    <property type="match status" value="1"/>
</dbReference>
<dbReference type="Pfam" id="PF08506">
    <property type="entry name" value="Cse1"/>
    <property type="match status" value="1"/>
</dbReference>
<dbReference type="GO" id="GO:0006606">
    <property type="term" value="P:protein import into nucleus"/>
    <property type="evidence" value="ECO:0007669"/>
    <property type="project" value="TreeGrafter"/>
</dbReference>